<name>K6WHC2_9ACTN</name>
<dbReference type="Gene3D" id="1.10.3210.10">
    <property type="entry name" value="Hypothetical protein af1432"/>
    <property type="match status" value="1"/>
</dbReference>
<dbReference type="AlphaFoldDB" id="K6WHC2"/>
<comment type="caution">
    <text evidence="2">The sequence shown here is derived from an EMBL/GenBank/DDBJ whole genome shotgun (WGS) entry which is preliminary data.</text>
</comment>
<sequence>MLPPLTPRANHYGHDVASLVPSANGLTGIVELSPGHDEIWRRAKKYLAVRDNDVHTLYAYGIGHALVSQQPDADPDVVLPAILLHDTGWSQVPEDDVLSAIAPGAGRKDLVLQHEREGARIAQSILDEVGWDADRTSEIVAIVDGHDSRREAVSLNDALMKDADKIWRLTPHGVDTVMNWFGLTREEAHRLIASRVHDHLLSDTGRAFARLLAAIVSIDTDPERVALG</sequence>
<dbReference type="Proteomes" id="UP000008363">
    <property type="component" value="Unassembled WGS sequence"/>
</dbReference>
<accession>K6WHC2</accession>
<dbReference type="Pfam" id="PF01966">
    <property type="entry name" value="HD"/>
    <property type="match status" value="1"/>
</dbReference>
<evidence type="ECO:0000313" key="3">
    <source>
        <dbReference type="Proteomes" id="UP000008363"/>
    </source>
</evidence>
<dbReference type="STRING" id="1108045.GORHZ_136_00200"/>
<dbReference type="EMBL" id="BAHC01000136">
    <property type="protein sequence ID" value="GAB91557.1"/>
    <property type="molecule type" value="Genomic_DNA"/>
</dbReference>
<dbReference type="RefSeq" id="WP_006335134.1">
    <property type="nucleotide sequence ID" value="NZ_BAHC01000136.1"/>
</dbReference>
<feature type="domain" description="HD" evidence="1">
    <location>
        <begin position="55"/>
        <end position="166"/>
    </location>
</feature>
<dbReference type="eggNOG" id="COG1418">
    <property type="taxonomic scope" value="Bacteria"/>
</dbReference>
<gene>
    <name evidence="2" type="ORF">GORHZ_136_00200</name>
</gene>
<reference evidence="2 3" key="1">
    <citation type="submission" date="2012-08" db="EMBL/GenBank/DDBJ databases">
        <title>Whole genome shotgun sequence of Gordonia rhizosphera NBRC 16068.</title>
        <authorList>
            <person name="Takarada H."/>
            <person name="Isaki S."/>
            <person name="Hosoyama A."/>
            <person name="Tsuchikane K."/>
            <person name="Katsumata H."/>
            <person name="Baba S."/>
            <person name="Ohji S."/>
            <person name="Yamazaki S."/>
            <person name="Fujita N."/>
        </authorList>
    </citation>
    <scope>NUCLEOTIDE SEQUENCE [LARGE SCALE GENOMIC DNA]</scope>
    <source>
        <strain evidence="2 3">NBRC 16068</strain>
    </source>
</reference>
<dbReference type="OrthoDB" id="942406at2"/>
<evidence type="ECO:0000313" key="2">
    <source>
        <dbReference type="EMBL" id="GAB91557.1"/>
    </source>
</evidence>
<proteinExistence type="predicted"/>
<evidence type="ECO:0000259" key="1">
    <source>
        <dbReference type="Pfam" id="PF01966"/>
    </source>
</evidence>
<protein>
    <recommendedName>
        <fullName evidence="1">HD domain-containing protein</fullName>
    </recommendedName>
</protein>
<organism evidence="2 3">
    <name type="scientific">Gordonia rhizosphera NBRC 16068</name>
    <dbReference type="NCBI Taxonomy" id="1108045"/>
    <lineage>
        <taxon>Bacteria</taxon>
        <taxon>Bacillati</taxon>
        <taxon>Actinomycetota</taxon>
        <taxon>Actinomycetes</taxon>
        <taxon>Mycobacteriales</taxon>
        <taxon>Gordoniaceae</taxon>
        <taxon>Gordonia</taxon>
    </lineage>
</organism>
<keyword evidence="3" id="KW-1185">Reference proteome</keyword>
<dbReference type="SUPFAM" id="SSF109604">
    <property type="entry name" value="HD-domain/PDEase-like"/>
    <property type="match status" value="1"/>
</dbReference>
<dbReference type="InterPro" id="IPR006674">
    <property type="entry name" value="HD_domain"/>
</dbReference>